<gene>
    <name evidence="1" type="ORF">LAMI_0H09296G</name>
</gene>
<organism evidence="1 2">
    <name type="scientific">Lachancea mirantina</name>
    <dbReference type="NCBI Taxonomy" id="1230905"/>
    <lineage>
        <taxon>Eukaryota</taxon>
        <taxon>Fungi</taxon>
        <taxon>Dikarya</taxon>
        <taxon>Ascomycota</taxon>
        <taxon>Saccharomycotina</taxon>
        <taxon>Saccharomycetes</taxon>
        <taxon>Saccharomycetales</taxon>
        <taxon>Saccharomycetaceae</taxon>
        <taxon>Lachancea</taxon>
    </lineage>
</organism>
<evidence type="ECO:0000313" key="2">
    <source>
        <dbReference type="Proteomes" id="UP000191024"/>
    </source>
</evidence>
<sequence length="524" mass="59926">MAEKKSLRNANPNQATEMALARRVFSTFTISLKAHGGSLKTAYRDIIGNEYKFLEKQHRSIKELTPYEFSREVLENLSHGHLASSNSAALHNRIIENLAEFDFSVACLHAKELSKLKEKLSDKSLIRLIQGNSGRVESSWSLFEKNLPELRASDDVLRAVLQKVVYFDACDVEDRKDSMTVVDVARALYILGQIRDTKKIAENTLLKILYECLRKNLSAAIPFVISKCQKVPRPPQDMELSSFQLVKMFENRTSDLLETDERLFLSFWATIARNEFIAMSGAEKKASQDLQCQLHPLDRNLREKIELNFDSFDARQAFNSTIRMIREARKDDSNFEIAQRMLRYLGSFKGDLDQTTALYTSYVQSHPTWKPQLSFELFLSFVTLAYRQSEAKYLAQALDCLDSELRSDIRVLRALVVAYSKFDITESLSLFNKNISGTREKRLGDSALFESTLLVEALVLAYLANGDREFARVIFEGSVREKVFTGEANIKKIKSVFTAYGDLLDDPDFDLRVKNLALRYILEL</sequence>
<evidence type="ECO:0000313" key="1">
    <source>
        <dbReference type="EMBL" id="SCV03578.1"/>
    </source>
</evidence>
<proteinExistence type="predicted"/>
<dbReference type="EMBL" id="LT598468">
    <property type="protein sequence ID" value="SCV03578.1"/>
    <property type="molecule type" value="Genomic_DNA"/>
</dbReference>
<accession>A0A1G4KG75</accession>
<keyword evidence="2" id="KW-1185">Reference proteome</keyword>
<protein>
    <submittedName>
        <fullName evidence="1">LAMI_0H09296g1_1</fullName>
    </submittedName>
</protein>
<dbReference type="AlphaFoldDB" id="A0A1G4KG75"/>
<dbReference type="OrthoDB" id="4046837at2759"/>
<name>A0A1G4KG75_9SACH</name>
<reference evidence="2" key="1">
    <citation type="submission" date="2016-03" db="EMBL/GenBank/DDBJ databases">
        <authorList>
            <person name="Devillers H."/>
        </authorList>
    </citation>
    <scope>NUCLEOTIDE SEQUENCE [LARGE SCALE GENOMIC DNA]</scope>
</reference>
<dbReference type="Proteomes" id="UP000191024">
    <property type="component" value="Chromosome H"/>
</dbReference>